<dbReference type="PANTHER" id="PTHR24321">
    <property type="entry name" value="DEHYDROGENASES, SHORT CHAIN"/>
    <property type="match status" value="1"/>
</dbReference>
<accession>A0ABY3WBJ9</accession>
<dbReference type="InterPro" id="IPR020904">
    <property type="entry name" value="Sc_DH/Rdtase_CS"/>
</dbReference>
<dbReference type="RefSeq" id="WP_241915454.1">
    <property type="nucleotide sequence ID" value="NZ_CP093327.1"/>
</dbReference>
<dbReference type="Proteomes" id="UP000829069">
    <property type="component" value="Plasmid p1"/>
</dbReference>
<dbReference type="EMBL" id="CP093327">
    <property type="protein sequence ID" value="UNK47755.1"/>
    <property type="molecule type" value="Genomic_DNA"/>
</dbReference>
<dbReference type="InterPro" id="IPR036291">
    <property type="entry name" value="NAD(P)-bd_dom_sf"/>
</dbReference>
<dbReference type="SUPFAM" id="SSF51735">
    <property type="entry name" value="NAD(P)-binding Rossmann-fold domains"/>
    <property type="match status" value="1"/>
</dbReference>
<evidence type="ECO:0000313" key="4">
    <source>
        <dbReference type="Proteomes" id="UP000829069"/>
    </source>
</evidence>
<dbReference type="Gene3D" id="3.40.50.720">
    <property type="entry name" value="NAD(P)-binding Rossmann-like Domain"/>
    <property type="match status" value="1"/>
</dbReference>
<dbReference type="PROSITE" id="PS00061">
    <property type="entry name" value="ADH_SHORT"/>
    <property type="match status" value="1"/>
</dbReference>
<dbReference type="PANTHER" id="PTHR24321:SF8">
    <property type="entry name" value="ESTRADIOL 17-BETA-DEHYDROGENASE 8-RELATED"/>
    <property type="match status" value="1"/>
</dbReference>
<name>A0ABY3WBJ9_9MICC</name>
<dbReference type="InterPro" id="IPR002347">
    <property type="entry name" value="SDR_fam"/>
</dbReference>
<dbReference type="PRINTS" id="PR00081">
    <property type="entry name" value="GDHRDH"/>
</dbReference>
<proteinExistence type="inferred from homology"/>
<dbReference type="NCBIfam" id="NF005559">
    <property type="entry name" value="PRK07231.1"/>
    <property type="match status" value="1"/>
</dbReference>
<dbReference type="Pfam" id="PF13561">
    <property type="entry name" value="adh_short_C2"/>
    <property type="match status" value="1"/>
</dbReference>
<evidence type="ECO:0000256" key="1">
    <source>
        <dbReference type="ARBA" id="ARBA00006484"/>
    </source>
</evidence>
<sequence>MRGEFESRVALVTGGGSGIGRCVALQLAASGASVAVLDLKQETAHSVVDEVGATGGTAIAITGDVSDPAVSRDAVDRTVSAFGGLHCVFNNAGIGGPQGPIGDYDDGDDFRAYHDVIGVNLNSIFYGLRYQIPAMLASGGGSIVNNSSILGLVGEGHVSAYTAAKHGVAGLSKSAGLSYASQGIRINSVHPGYIDTPLLEGLPKEHYDALVAQHPIGRLGKPEEVAELVVFLLSSRASFVTGAQFAVDGGYTAA</sequence>
<geneLocation type="plasmid" evidence="3 4">
    <name>p1</name>
</geneLocation>
<evidence type="ECO:0000256" key="2">
    <source>
        <dbReference type="ARBA" id="ARBA00023002"/>
    </source>
</evidence>
<reference evidence="3 4" key="1">
    <citation type="submission" date="2022-03" db="EMBL/GenBank/DDBJ databases">
        <title>Isotopic signatures of nitrous oxide derived from detoxification processes.</title>
        <authorList>
            <person name="Behrendt U."/>
            <person name="Buchen C."/>
            <person name="Well R."/>
            <person name="Ulrich A."/>
            <person name="Rohe L."/>
            <person name="Kolb S."/>
            <person name="Schloter M."/>
            <person name="Horn M.A."/>
            <person name="Augustin J."/>
        </authorList>
    </citation>
    <scope>NUCLEOTIDE SEQUENCE [LARGE SCALE GENOMIC DNA]</scope>
    <source>
        <strain evidence="3 4">S4-C24</strain>
        <plasmid evidence="3 4">p1</plasmid>
    </source>
</reference>
<keyword evidence="4" id="KW-1185">Reference proteome</keyword>
<dbReference type="PRINTS" id="PR00080">
    <property type="entry name" value="SDRFAMILY"/>
</dbReference>
<evidence type="ECO:0000313" key="3">
    <source>
        <dbReference type="EMBL" id="UNK47755.1"/>
    </source>
</evidence>
<protein>
    <submittedName>
        <fullName evidence="3">SDR family oxidoreductase</fullName>
    </submittedName>
</protein>
<keyword evidence="3" id="KW-0614">Plasmid</keyword>
<organism evidence="3 4">
    <name type="scientific">Arthrobacter sulfonylureivorans</name>
    <dbReference type="NCBI Taxonomy" id="2486855"/>
    <lineage>
        <taxon>Bacteria</taxon>
        <taxon>Bacillati</taxon>
        <taxon>Actinomycetota</taxon>
        <taxon>Actinomycetes</taxon>
        <taxon>Micrococcales</taxon>
        <taxon>Micrococcaceae</taxon>
        <taxon>Arthrobacter</taxon>
    </lineage>
</organism>
<comment type="similarity">
    <text evidence="1">Belongs to the short-chain dehydrogenases/reductases (SDR) family.</text>
</comment>
<keyword evidence="2" id="KW-0560">Oxidoreductase</keyword>
<gene>
    <name evidence="3" type="ORF">MNQ99_18705</name>
</gene>